<dbReference type="Proteomes" id="UP001210261">
    <property type="component" value="Unassembled WGS sequence"/>
</dbReference>
<dbReference type="Gene3D" id="2.40.128.110">
    <property type="entry name" value="Lipid/polyisoprenoid-binding, YceI-like"/>
    <property type="match status" value="1"/>
</dbReference>
<protein>
    <submittedName>
        <fullName evidence="3">YceI family protein</fullName>
    </submittedName>
</protein>
<accession>A0ABT4VFT4</accession>
<evidence type="ECO:0000256" key="1">
    <source>
        <dbReference type="SAM" id="SignalP"/>
    </source>
</evidence>
<dbReference type="InterPro" id="IPR007372">
    <property type="entry name" value="Lipid/polyisoprenoid-bd_YceI"/>
</dbReference>
<dbReference type="SUPFAM" id="SSF101874">
    <property type="entry name" value="YceI-like"/>
    <property type="match status" value="1"/>
</dbReference>
<reference evidence="3 4" key="1">
    <citation type="submission" date="2023-01" db="EMBL/GenBank/DDBJ databases">
        <title>Description of Helicobacter ibis sp. nov. isolated from faecal droppings of black-faced ibis (Theristicus melanopis).</title>
        <authorList>
            <person name="Lopez-Cantillo M."/>
            <person name="Vidal-Veuthey B."/>
            <person name="Mella A."/>
            <person name="De La Haba R."/>
            <person name="Collado L."/>
        </authorList>
    </citation>
    <scope>NUCLEOTIDE SEQUENCE [LARGE SCALE GENOMIC DNA]</scope>
    <source>
        <strain evidence="3 4">A82</strain>
    </source>
</reference>
<dbReference type="PANTHER" id="PTHR34406:SF1">
    <property type="entry name" value="PROTEIN YCEI"/>
    <property type="match status" value="1"/>
</dbReference>
<proteinExistence type="predicted"/>
<dbReference type="SMART" id="SM00867">
    <property type="entry name" value="YceI"/>
    <property type="match status" value="1"/>
</dbReference>
<comment type="caution">
    <text evidence="3">The sequence shown here is derived from an EMBL/GenBank/DDBJ whole genome shotgun (WGS) entry which is preliminary data.</text>
</comment>
<evidence type="ECO:0000313" key="4">
    <source>
        <dbReference type="Proteomes" id="UP001210261"/>
    </source>
</evidence>
<gene>
    <name evidence="3" type="ORF">PF021_07690</name>
</gene>
<dbReference type="InterPro" id="IPR036761">
    <property type="entry name" value="TTHA0802/YceI-like_sf"/>
</dbReference>
<evidence type="ECO:0000259" key="2">
    <source>
        <dbReference type="SMART" id="SM00867"/>
    </source>
</evidence>
<dbReference type="Pfam" id="PF04264">
    <property type="entry name" value="YceI"/>
    <property type="match status" value="1"/>
</dbReference>
<keyword evidence="1" id="KW-0732">Signal</keyword>
<dbReference type="PANTHER" id="PTHR34406">
    <property type="entry name" value="PROTEIN YCEI"/>
    <property type="match status" value="1"/>
</dbReference>
<dbReference type="RefSeq" id="WP_271021908.1">
    <property type="nucleotide sequence ID" value="NZ_JAQHXR010000005.1"/>
</dbReference>
<organism evidence="3 4">
    <name type="scientific">Helicobacter ibis</name>
    <dbReference type="NCBI Taxonomy" id="2962633"/>
    <lineage>
        <taxon>Bacteria</taxon>
        <taxon>Pseudomonadati</taxon>
        <taxon>Campylobacterota</taxon>
        <taxon>Epsilonproteobacteria</taxon>
        <taxon>Campylobacterales</taxon>
        <taxon>Helicobacteraceae</taxon>
        <taxon>Helicobacter</taxon>
    </lineage>
</organism>
<sequence length="177" mass="19690">MKKLFMITTIFGALNLALFATPYTLDMAKSKVGFEISHLKLTKVEGNFSKFSGNIDYENNAIKALDGTIDVASVDTANQKRDDHLRAPDIFDVAKFPNMTFKMTKFENGKIYGKLTIKDTTKEVILDSQSKLNGKTLEINANTTIKRSDFGVVWESSLKDSLVGDEVKLILTLVANQ</sequence>
<name>A0ABT4VFT4_9HELI</name>
<dbReference type="EMBL" id="JAQHXR010000005">
    <property type="protein sequence ID" value="MDA3969547.1"/>
    <property type="molecule type" value="Genomic_DNA"/>
</dbReference>
<feature type="domain" description="Lipid/polyisoprenoid-binding YceI-like" evidence="2">
    <location>
        <begin position="22"/>
        <end position="176"/>
    </location>
</feature>
<feature type="signal peptide" evidence="1">
    <location>
        <begin position="1"/>
        <end position="20"/>
    </location>
</feature>
<keyword evidence="4" id="KW-1185">Reference proteome</keyword>
<evidence type="ECO:0000313" key="3">
    <source>
        <dbReference type="EMBL" id="MDA3969547.1"/>
    </source>
</evidence>
<feature type="chain" id="PRO_5046664400" evidence="1">
    <location>
        <begin position="21"/>
        <end position="177"/>
    </location>
</feature>